<keyword evidence="5" id="KW-1185">Reference proteome</keyword>
<accession>A0A937UP69</accession>
<dbReference type="Pfam" id="PF13193">
    <property type="entry name" value="AMP-binding_C"/>
    <property type="match status" value="1"/>
</dbReference>
<dbReference type="Proteomes" id="UP000604475">
    <property type="component" value="Unassembled WGS sequence"/>
</dbReference>
<dbReference type="InterPro" id="IPR045851">
    <property type="entry name" value="AMP-bd_C_sf"/>
</dbReference>
<dbReference type="SUPFAM" id="SSF56801">
    <property type="entry name" value="Acetyl-CoA synthetase-like"/>
    <property type="match status" value="1"/>
</dbReference>
<dbReference type="GO" id="GO:0004467">
    <property type="term" value="F:long-chain fatty acid-CoA ligase activity"/>
    <property type="evidence" value="ECO:0007669"/>
    <property type="project" value="UniProtKB-EC"/>
</dbReference>
<feature type="domain" description="AMP-binding enzyme C-terminal" evidence="3">
    <location>
        <begin position="101"/>
        <end position="179"/>
    </location>
</feature>
<dbReference type="EC" id="6.2.1.3" evidence="2"/>
<sequence length="210" mass="22347">MDTALGITLPPMHPFLGMDMTSLLDERVRRDGEHPFLGGVCGLSLFAGYVGDPAATAEAFGDDGWLRTGDRVTVLPGGALRFAERAKDMLKVSGENVAAAEIERVVASVPGVREAAVVARKDSVRGEVAVAFVTVTADAGQAALDEAALEEAIIAVCRQRLADFKVPRAAYVVPDLPRVTLDKISKGVLRQWAADRHAAENDPTRQVASR</sequence>
<evidence type="ECO:0000313" key="4">
    <source>
        <dbReference type="EMBL" id="MBL7630554.1"/>
    </source>
</evidence>
<dbReference type="AlphaFoldDB" id="A0A937UP69"/>
<dbReference type="PANTHER" id="PTHR43767:SF8">
    <property type="entry name" value="LONG-CHAIN-FATTY-ACID--COA LIGASE"/>
    <property type="match status" value="1"/>
</dbReference>
<name>A0A937UP69_9ACTN</name>
<organism evidence="4 5">
    <name type="scientific">Frankia nepalensis</name>
    <dbReference type="NCBI Taxonomy" id="1836974"/>
    <lineage>
        <taxon>Bacteria</taxon>
        <taxon>Bacillati</taxon>
        <taxon>Actinomycetota</taxon>
        <taxon>Actinomycetes</taxon>
        <taxon>Frankiales</taxon>
        <taxon>Frankiaceae</taxon>
        <taxon>Frankia</taxon>
    </lineage>
</organism>
<dbReference type="RefSeq" id="WP_203003602.1">
    <property type="nucleotide sequence ID" value="NZ_JADWYU010000248.1"/>
</dbReference>
<proteinExistence type="predicted"/>
<dbReference type="InterPro" id="IPR025110">
    <property type="entry name" value="AMP-bd_C"/>
</dbReference>
<protein>
    <recommendedName>
        <fullName evidence="2">long-chain-fatty-acid--CoA ligase</fullName>
        <ecNumber evidence="2">6.2.1.3</ecNumber>
    </recommendedName>
</protein>
<dbReference type="Gene3D" id="2.30.38.10">
    <property type="entry name" value="Luciferase, Domain 3"/>
    <property type="match status" value="1"/>
</dbReference>
<dbReference type="Gene3D" id="3.30.300.30">
    <property type="match status" value="1"/>
</dbReference>
<evidence type="ECO:0000259" key="3">
    <source>
        <dbReference type="Pfam" id="PF13193"/>
    </source>
</evidence>
<comment type="caution">
    <text evidence="4">The sequence shown here is derived from an EMBL/GenBank/DDBJ whole genome shotgun (WGS) entry which is preliminary data.</text>
</comment>
<dbReference type="EMBL" id="JAEACQ010000252">
    <property type="protein sequence ID" value="MBL7630554.1"/>
    <property type="molecule type" value="Genomic_DNA"/>
</dbReference>
<keyword evidence="1" id="KW-0436">Ligase</keyword>
<evidence type="ECO:0000256" key="2">
    <source>
        <dbReference type="ARBA" id="ARBA00026121"/>
    </source>
</evidence>
<evidence type="ECO:0000256" key="1">
    <source>
        <dbReference type="ARBA" id="ARBA00022598"/>
    </source>
</evidence>
<dbReference type="PANTHER" id="PTHR43767">
    <property type="entry name" value="LONG-CHAIN-FATTY-ACID--COA LIGASE"/>
    <property type="match status" value="1"/>
</dbReference>
<evidence type="ECO:0000313" key="5">
    <source>
        <dbReference type="Proteomes" id="UP000604475"/>
    </source>
</evidence>
<reference evidence="4" key="1">
    <citation type="submission" date="2020-12" db="EMBL/GenBank/DDBJ databases">
        <title>Genomic characterization of non-nitrogen-fixing Frankia strains.</title>
        <authorList>
            <person name="Carlos-Shanley C."/>
            <person name="Guerra T."/>
            <person name="Hahn D."/>
        </authorList>
    </citation>
    <scope>NUCLEOTIDE SEQUENCE</scope>
    <source>
        <strain evidence="4">CN6</strain>
    </source>
</reference>
<dbReference type="InterPro" id="IPR050237">
    <property type="entry name" value="ATP-dep_AMP-bd_enzyme"/>
</dbReference>
<gene>
    <name evidence="4" type="ORF">I7412_26015</name>
</gene>